<sequence>MKMMIPHDFESWRRCIEVDCGIALTDVFVNRRIAIYADAQHAETQRFIKRYGAEHHRQVLQWFRTVAEQDDLKKEEKR</sequence>
<name>A0ABW6BLP1_9SPHI</name>
<keyword evidence="2" id="KW-1185">Reference proteome</keyword>
<protein>
    <submittedName>
        <fullName evidence="1">Uncharacterized protein</fullName>
    </submittedName>
</protein>
<accession>A0ABW6BLP1</accession>
<proteinExistence type="predicted"/>
<evidence type="ECO:0000313" key="1">
    <source>
        <dbReference type="EMBL" id="MFD2970013.1"/>
    </source>
</evidence>
<comment type="caution">
    <text evidence="1">The sequence shown here is derived from an EMBL/GenBank/DDBJ whole genome shotgun (WGS) entry which is preliminary data.</text>
</comment>
<gene>
    <name evidence="1" type="ORF">ACFS7Y_21665</name>
</gene>
<reference evidence="2" key="1">
    <citation type="journal article" date="2019" name="Int. J. Syst. Evol. Microbiol.">
        <title>The Global Catalogue of Microorganisms (GCM) 10K type strain sequencing project: providing services to taxonomists for standard genome sequencing and annotation.</title>
        <authorList>
            <consortium name="The Broad Institute Genomics Platform"/>
            <consortium name="The Broad Institute Genome Sequencing Center for Infectious Disease"/>
            <person name="Wu L."/>
            <person name="Ma J."/>
        </authorList>
    </citation>
    <scope>NUCLEOTIDE SEQUENCE [LARGE SCALE GENOMIC DNA]</scope>
    <source>
        <strain evidence="2">KCTC 22814</strain>
    </source>
</reference>
<dbReference type="RefSeq" id="WP_320183496.1">
    <property type="nucleotide sequence ID" value="NZ_CP138332.1"/>
</dbReference>
<dbReference type="EMBL" id="JBHUPB010000015">
    <property type="protein sequence ID" value="MFD2970013.1"/>
    <property type="molecule type" value="Genomic_DNA"/>
</dbReference>
<evidence type="ECO:0000313" key="2">
    <source>
        <dbReference type="Proteomes" id="UP001597525"/>
    </source>
</evidence>
<organism evidence="1 2">
    <name type="scientific">Sphingobacterium bambusae</name>
    <dbReference type="NCBI Taxonomy" id="662858"/>
    <lineage>
        <taxon>Bacteria</taxon>
        <taxon>Pseudomonadati</taxon>
        <taxon>Bacteroidota</taxon>
        <taxon>Sphingobacteriia</taxon>
        <taxon>Sphingobacteriales</taxon>
        <taxon>Sphingobacteriaceae</taxon>
        <taxon>Sphingobacterium</taxon>
    </lineage>
</organism>
<dbReference type="Proteomes" id="UP001597525">
    <property type="component" value="Unassembled WGS sequence"/>
</dbReference>